<evidence type="ECO:0000256" key="4">
    <source>
        <dbReference type="SAM" id="MobiDB-lite"/>
    </source>
</evidence>
<dbReference type="InterPro" id="IPR014044">
    <property type="entry name" value="CAP_dom"/>
</dbReference>
<gene>
    <name evidence="8" type="primary">GLIPR1L2</name>
</gene>
<keyword evidence="5" id="KW-0812">Transmembrane</keyword>
<reference evidence="9" key="1">
    <citation type="submission" date="2016-06" db="EMBL/GenBank/DDBJ databases">
        <title>De novo assembly and RNA-Seq shows season-dependent expression and editing in black bear kidneys.</title>
        <authorList>
            <person name="Korstanje R."/>
            <person name="Srivastava A."/>
            <person name="Sarsani V.K."/>
            <person name="Sheehan S.M."/>
            <person name="Seger R.L."/>
            <person name="Barter M.E."/>
            <person name="Lindqvist C."/>
            <person name="Brody L.C."/>
            <person name="Mullikin J.C."/>
        </authorList>
    </citation>
    <scope>NUCLEOTIDE SEQUENCE [LARGE SCALE GENOMIC DNA]</scope>
</reference>
<dbReference type="InterPro" id="IPR034121">
    <property type="entry name" value="SCP_GLIPR-1-like"/>
</dbReference>
<dbReference type="FunFam" id="3.40.33.10:FF:000017">
    <property type="entry name" value="GLIPR1 like 2"/>
    <property type="match status" value="1"/>
</dbReference>
<accession>A0A452R2Q3</accession>
<dbReference type="STRING" id="9643.ENSUAMP00000012610"/>
<evidence type="ECO:0000256" key="1">
    <source>
        <dbReference type="ARBA" id="ARBA00004370"/>
    </source>
</evidence>
<keyword evidence="5" id="KW-1133">Transmembrane helix</keyword>
<dbReference type="OMA" id="YYQFWYP"/>
<keyword evidence="3 5" id="KW-0472">Membrane</keyword>
<dbReference type="GO" id="GO:0016020">
    <property type="term" value="C:membrane"/>
    <property type="evidence" value="ECO:0007669"/>
    <property type="project" value="UniProtKB-SubCell"/>
</dbReference>
<feature type="chain" id="PRO_5019037813" evidence="6">
    <location>
        <begin position="43"/>
        <end position="357"/>
    </location>
</feature>
<dbReference type="SMART" id="SM00198">
    <property type="entry name" value="SCP"/>
    <property type="match status" value="1"/>
</dbReference>
<feature type="transmembrane region" description="Helical" evidence="5">
    <location>
        <begin position="254"/>
        <end position="274"/>
    </location>
</feature>
<dbReference type="InterPro" id="IPR001283">
    <property type="entry name" value="CRISP-related"/>
</dbReference>
<evidence type="ECO:0000256" key="3">
    <source>
        <dbReference type="ARBA" id="ARBA00023136"/>
    </source>
</evidence>
<name>A0A452R2Q3_URSAM</name>
<dbReference type="CDD" id="cd05385">
    <property type="entry name" value="CAP_GLIPR1-like"/>
    <property type="match status" value="1"/>
</dbReference>
<evidence type="ECO:0000313" key="8">
    <source>
        <dbReference type="Ensembl" id="ENSUAMP00000012610.1"/>
    </source>
</evidence>
<feature type="region of interest" description="Disordered" evidence="4">
    <location>
        <begin position="294"/>
        <end position="357"/>
    </location>
</feature>
<sequence>MEAPRPFAREWCSQSLPRMRGGLLKLWVWELWLLLLDFGLNAQLPHEEDVSFINEYVNLHNELRGNVLPRGSNLRFMTWDVALSRTARAWGKKCVFKHNSHLEELNMAHPKFNGIGENIWVGPENEFTASIAIRSWYEERKNYDFENDSCSSDCSNYKQLVWDTSYKVGCAVTPCTRVGHIRYAAIFVCNYAPGGSLSRRPYRPGIICARCSRFDRCTDLLCTRDMEVKSKKYYRFWYPRWEVPRPIVCDPLCLFIFFLRMLCFSICITVVLLIQSRFPNILLEEEMVFTPEVTEVEPEKLQEKEEEIKEEDREKEEEEAEEEEGDKEKEEGEEGGEEEEGEGGGEEEEGEGEAVEG</sequence>
<dbReference type="GeneTree" id="ENSGT00940000162357"/>
<dbReference type="SUPFAM" id="SSF55797">
    <property type="entry name" value="PR-1-like"/>
    <property type="match status" value="1"/>
</dbReference>
<feature type="domain" description="SCP" evidence="7">
    <location>
        <begin position="51"/>
        <end position="199"/>
    </location>
</feature>
<comment type="subcellular location">
    <subcellularLocation>
        <location evidence="1">Membrane</location>
    </subcellularLocation>
</comment>
<proteinExistence type="inferred from homology"/>
<dbReference type="Gene3D" id="3.40.33.10">
    <property type="entry name" value="CAP"/>
    <property type="match status" value="1"/>
</dbReference>
<feature type="compositionally biased region" description="Acidic residues" evidence="4">
    <location>
        <begin position="313"/>
        <end position="357"/>
    </location>
</feature>
<dbReference type="AlphaFoldDB" id="A0A452R2Q3"/>
<feature type="compositionally biased region" description="Basic and acidic residues" evidence="4">
    <location>
        <begin position="297"/>
        <end position="312"/>
    </location>
</feature>
<evidence type="ECO:0000259" key="7">
    <source>
        <dbReference type="SMART" id="SM00198"/>
    </source>
</evidence>
<keyword evidence="6" id="KW-0732">Signal</keyword>
<dbReference type="PRINTS" id="PR00837">
    <property type="entry name" value="V5TPXLIKE"/>
</dbReference>
<feature type="signal peptide" evidence="6">
    <location>
        <begin position="1"/>
        <end position="42"/>
    </location>
</feature>
<evidence type="ECO:0000256" key="6">
    <source>
        <dbReference type="SAM" id="SignalP"/>
    </source>
</evidence>
<dbReference type="Pfam" id="PF00188">
    <property type="entry name" value="CAP"/>
    <property type="match status" value="1"/>
</dbReference>
<organism evidence="8 9">
    <name type="scientific">Ursus americanus</name>
    <name type="common">American black bear</name>
    <name type="synonym">Euarctos americanus</name>
    <dbReference type="NCBI Taxonomy" id="9643"/>
    <lineage>
        <taxon>Eukaryota</taxon>
        <taxon>Metazoa</taxon>
        <taxon>Chordata</taxon>
        <taxon>Craniata</taxon>
        <taxon>Vertebrata</taxon>
        <taxon>Euteleostomi</taxon>
        <taxon>Mammalia</taxon>
        <taxon>Eutheria</taxon>
        <taxon>Laurasiatheria</taxon>
        <taxon>Carnivora</taxon>
        <taxon>Caniformia</taxon>
        <taxon>Ursidae</taxon>
        <taxon>Ursus</taxon>
    </lineage>
</organism>
<keyword evidence="9" id="KW-1185">Reference proteome</keyword>
<evidence type="ECO:0000256" key="2">
    <source>
        <dbReference type="ARBA" id="ARBA00009923"/>
    </source>
</evidence>
<evidence type="ECO:0000313" key="9">
    <source>
        <dbReference type="Proteomes" id="UP000291022"/>
    </source>
</evidence>
<protein>
    <submittedName>
        <fullName evidence="8">GLIPR1 like 2</fullName>
    </submittedName>
</protein>
<reference evidence="8" key="2">
    <citation type="submission" date="2025-08" db="UniProtKB">
        <authorList>
            <consortium name="Ensembl"/>
        </authorList>
    </citation>
    <scope>IDENTIFICATION</scope>
</reference>
<dbReference type="Ensembl" id="ENSUAMT00000014165.1">
    <property type="protein sequence ID" value="ENSUAMP00000012610.1"/>
    <property type="gene ID" value="ENSUAMG00000010203.1"/>
</dbReference>
<comment type="similarity">
    <text evidence="2">Belongs to the CRISP family.</text>
</comment>
<dbReference type="PANTHER" id="PTHR10334">
    <property type="entry name" value="CYSTEINE-RICH SECRETORY PROTEIN-RELATED"/>
    <property type="match status" value="1"/>
</dbReference>
<dbReference type="Proteomes" id="UP000291022">
    <property type="component" value="Unassembled WGS sequence"/>
</dbReference>
<reference evidence="8" key="3">
    <citation type="submission" date="2025-09" db="UniProtKB">
        <authorList>
            <consortium name="Ensembl"/>
        </authorList>
    </citation>
    <scope>IDENTIFICATION</scope>
</reference>
<dbReference type="InterPro" id="IPR035940">
    <property type="entry name" value="CAP_sf"/>
</dbReference>
<evidence type="ECO:0000256" key="5">
    <source>
        <dbReference type="SAM" id="Phobius"/>
    </source>
</evidence>